<keyword evidence="1" id="KW-0238">DNA-binding</keyword>
<dbReference type="EMBL" id="JBBCAQ010000028">
    <property type="protein sequence ID" value="KAK7585904.1"/>
    <property type="molecule type" value="Genomic_DNA"/>
</dbReference>
<gene>
    <name evidence="3" type="ORF">V9T40_000083</name>
</gene>
<evidence type="ECO:0000259" key="2">
    <source>
        <dbReference type="Pfam" id="PF07282"/>
    </source>
</evidence>
<proteinExistence type="predicted"/>
<dbReference type="GO" id="GO:0003677">
    <property type="term" value="F:DNA binding"/>
    <property type="evidence" value="ECO:0007669"/>
    <property type="project" value="UniProtKB-KW"/>
</dbReference>
<comment type="caution">
    <text evidence="3">The sequence shown here is derived from an EMBL/GenBank/DDBJ whole genome shotgun (WGS) entry which is preliminary data.</text>
</comment>
<evidence type="ECO:0000256" key="1">
    <source>
        <dbReference type="ARBA" id="ARBA00023125"/>
    </source>
</evidence>
<dbReference type="Proteomes" id="UP001367676">
    <property type="component" value="Unassembled WGS sequence"/>
</dbReference>
<sequence length="314" mass="36623">MRNKKFAGHLKTNGFTASFTFVTRKSLPATSDGAVKRSKEAYLRVVVVDPGARIPLVCYKKKTIGGEEAYSKYSAKNFFFDMREYKRRAYSKRKTEKLENEFNADVKDKNPNLKDCRQYANTTKFYEYWFAKRWKVYVEDNKLVRNQTLDRYMRTEKAYEKIIMKLFPKEEGGGKTSILYGKGSEFKNVSNFRLKGCAKFSHDSLLKKMREKKYLRVEMANEAYTSQMCAHCREEKGELKFVKMPAYGFKRHRNVFCRECRRNANRDYNGAKNIYLLNTTSIGSLVKTSSRYVPRYGADETSIASVANDDSSRI</sequence>
<keyword evidence="4" id="KW-1185">Reference proteome</keyword>
<evidence type="ECO:0000313" key="3">
    <source>
        <dbReference type="EMBL" id="KAK7585904.1"/>
    </source>
</evidence>
<dbReference type="InterPro" id="IPR010095">
    <property type="entry name" value="Cas12f1-like_TNB"/>
</dbReference>
<organism evidence="3 4">
    <name type="scientific">Parthenolecanium corni</name>
    <dbReference type="NCBI Taxonomy" id="536013"/>
    <lineage>
        <taxon>Eukaryota</taxon>
        <taxon>Metazoa</taxon>
        <taxon>Ecdysozoa</taxon>
        <taxon>Arthropoda</taxon>
        <taxon>Hexapoda</taxon>
        <taxon>Insecta</taxon>
        <taxon>Pterygota</taxon>
        <taxon>Neoptera</taxon>
        <taxon>Paraneoptera</taxon>
        <taxon>Hemiptera</taxon>
        <taxon>Sternorrhyncha</taxon>
        <taxon>Coccoidea</taxon>
        <taxon>Coccidae</taxon>
        <taxon>Parthenolecanium</taxon>
    </lineage>
</organism>
<name>A0AAN9Y320_9HEMI</name>
<accession>A0AAN9Y320</accession>
<feature type="domain" description="Cas12f1-like TNB" evidence="2">
    <location>
        <begin position="207"/>
        <end position="274"/>
    </location>
</feature>
<dbReference type="Pfam" id="PF07282">
    <property type="entry name" value="Cas12f1-like_TNB"/>
    <property type="match status" value="1"/>
</dbReference>
<protein>
    <recommendedName>
        <fullName evidence="2">Cas12f1-like TNB domain-containing protein</fullName>
    </recommendedName>
</protein>
<dbReference type="AlphaFoldDB" id="A0AAN9Y320"/>
<evidence type="ECO:0000313" key="4">
    <source>
        <dbReference type="Proteomes" id="UP001367676"/>
    </source>
</evidence>
<reference evidence="3 4" key="1">
    <citation type="submission" date="2024-03" db="EMBL/GenBank/DDBJ databases">
        <title>Adaptation during the transition from Ophiocordyceps entomopathogen to insect associate is accompanied by gene loss and intensified selection.</title>
        <authorList>
            <person name="Ward C.M."/>
            <person name="Onetto C.A."/>
            <person name="Borneman A.R."/>
        </authorList>
    </citation>
    <scope>NUCLEOTIDE SEQUENCE [LARGE SCALE GENOMIC DNA]</scope>
    <source>
        <strain evidence="3">AWRI1</strain>
        <tissue evidence="3">Single Adult Female</tissue>
    </source>
</reference>